<name>A0A5B7D2U4_PORTR</name>
<accession>A0A5B7D2U4</accession>
<gene>
    <name evidence="1" type="ORF">E2C01_006816</name>
</gene>
<protein>
    <submittedName>
        <fullName evidence="1">Uncharacterized protein</fullName>
    </submittedName>
</protein>
<comment type="caution">
    <text evidence="1">The sequence shown here is derived from an EMBL/GenBank/DDBJ whole genome shotgun (WGS) entry which is preliminary data.</text>
</comment>
<proteinExistence type="predicted"/>
<dbReference type="EMBL" id="VSRR010000325">
    <property type="protein sequence ID" value="MPC14063.1"/>
    <property type="molecule type" value="Genomic_DNA"/>
</dbReference>
<organism evidence="1 2">
    <name type="scientific">Portunus trituberculatus</name>
    <name type="common">Swimming crab</name>
    <name type="synonym">Neptunus trituberculatus</name>
    <dbReference type="NCBI Taxonomy" id="210409"/>
    <lineage>
        <taxon>Eukaryota</taxon>
        <taxon>Metazoa</taxon>
        <taxon>Ecdysozoa</taxon>
        <taxon>Arthropoda</taxon>
        <taxon>Crustacea</taxon>
        <taxon>Multicrustacea</taxon>
        <taxon>Malacostraca</taxon>
        <taxon>Eumalacostraca</taxon>
        <taxon>Eucarida</taxon>
        <taxon>Decapoda</taxon>
        <taxon>Pleocyemata</taxon>
        <taxon>Brachyura</taxon>
        <taxon>Eubrachyura</taxon>
        <taxon>Portunoidea</taxon>
        <taxon>Portunidae</taxon>
        <taxon>Portuninae</taxon>
        <taxon>Portunus</taxon>
    </lineage>
</organism>
<keyword evidence="2" id="KW-1185">Reference proteome</keyword>
<evidence type="ECO:0000313" key="2">
    <source>
        <dbReference type="Proteomes" id="UP000324222"/>
    </source>
</evidence>
<dbReference type="Proteomes" id="UP000324222">
    <property type="component" value="Unassembled WGS sequence"/>
</dbReference>
<evidence type="ECO:0000313" key="1">
    <source>
        <dbReference type="EMBL" id="MPC14063.1"/>
    </source>
</evidence>
<sequence length="86" mass="9654">MINVVVVLSQSYFSRSHTSIRLCIFAFRSSSGALLYQLEVFAFVLNDVPLFKRDAEGELEEGRVQFLLLQPFISRPPTALPPLPVA</sequence>
<dbReference type="AlphaFoldDB" id="A0A5B7D2U4"/>
<reference evidence="1 2" key="1">
    <citation type="submission" date="2019-05" db="EMBL/GenBank/DDBJ databases">
        <title>Another draft genome of Portunus trituberculatus and its Hox gene families provides insights of decapod evolution.</title>
        <authorList>
            <person name="Jeong J.-H."/>
            <person name="Song I."/>
            <person name="Kim S."/>
            <person name="Choi T."/>
            <person name="Kim D."/>
            <person name="Ryu S."/>
            <person name="Kim W."/>
        </authorList>
    </citation>
    <scope>NUCLEOTIDE SEQUENCE [LARGE SCALE GENOMIC DNA]</scope>
    <source>
        <tissue evidence="1">Muscle</tissue>
    </source>
</reference>